<dbReference type="GO" id="GO:0015679">
    <property type="term" value="P:plasma membrane copper ion transport"/>
    <property type="evidence" value="ECO:0007669"/>
    <property type="project" value="TreeGrafter"/>
</dbReference>
<dbReference type="InterPro" id="IPR006143">
    <property type="entry name" value="RND_pump_MFP"/>
</dbReference>
<dbReference type="FunFam" id="2.40.30.170:FF:000010">
    <property type="entry name" value="Efflux RND transporter periplasmic adaptor subunit"/>
    <property type="match status" value="1"/>
</dbReference>
<feature type="domain" description="CzcB-like C-terminal circularly permuted SH3-like" evidence="5">
    <location>
        <begin position="316"/>
        <end position="375"/>
    </location>
</feature>
<dbReference type="InterPro" id="IPR058649">
    <property type="entry name" value="CzcB_C"/>
</dbReference>
<dbReference type="InterPro" id="IPR058792">
    <property type="entry name" value="Beta-barrel_RND_2"/>
</dbReference>
<comment type="similarity">
    <text evidence="1">Belongs to the membrane fusion protein (MFP) (TC 8.A.1) family.</text>
</comment>
<dbReference type="NCBIfam" id="TIGR01730">
    <property type="entry name" value="RND_mfp"/>
    <property type="match status" value="1"/>
</dbReference>
<dbReference type="Gene3D" id="2.40.30.170">
    <property type="match status" value="1"/>
</dbReference>
<organism evidence="6 7">
    <name type="scientific">Nitrosospira briensis</name>
    <dbReference type="NCBI Taxonomy" id="35799"/>
    <lineage>
        <taxon>Bacteria</taxon>
        <taxon>Pseudomonadati</taxon>
        <taxon>Pseudomonadota</taxon>
        <taxon>Betaproteobacteria</taxon>
        <taxon>Nitrosomonadales</taxon>
        <taxon>Nitrosomonadaceae</taxon>
        <taxon>Nitrosospira</taxon>
    </lineage>
</organism>
<dbReference type="PROSITE" id="PS51257">
    <property type="entry name" value="PROKAR_LIPOPROTEIN"/>
    <property type="match status" value="1"/>
</dbReference>
<keyword evidence="2" id="KW-0813">Transport</keyword>
<reference evidence="7" key="1">
    <citation type="submission" date="2016-10" db="EMBL/GenBank/DDBJ databases">
        <authorList>
            <person name="Varghese N."/>
        </authorList>
    </citation>
    <scope>NUCLEOTIDE SEQUENCE [LARGE SCALE GENOMIC DNA]</scope>
    <source>
        <strain evidence="7">Nsp8</strain>
    </source>
</reference>
<proteinExistence type="inferred from homology"/>
<evidence type="ECO:0000259" key="4">
    <source>
        <dbReference type="Pfam" id="PF25973"/>
    </source>
</evidence>
<evidence type="ECO:0000259" key="3">
    <source>
        <dbReference type="Pfam" id="PF25954"/>
    </source>
</evidence>
<dbReference type="EMBL" id="FOVJ01000001">
    <property type="protein sequence ID" value="SFN28783.1"/>
    <property type="molecule type" value="Genomic_DNA"/>
</dbReference>
<dbReference type="Pfam" id="PF25973">
    <property type="entry name" value="BSH_CzcB"/>
    <property type="match status" value="1"/>
</dbReference>
<evidence type="ECO:0000313" key="7">
    <source>
        <dbReference type="Proteomes" id="UP000183107"/>
    </source>
</evidence>
<dbReference type="GO" id="GO:0016020">
    <property type="term" value="C:membrane"/>
    <property type="evidence" value="ECO:0007669"/>
    <property type="project" value="InterPro"/>
</dbReference>
<dbReference type="STRING" id="1266925.GCA_000619905_00595"/>
<dbReference type="AlphaFoldDB" id="A0A1I4XTQ9"/>
<name>A0A1I4XTQ9_9PROT</name>
<feature type="domain" description="CzcB-like barrel-sandwich hybrid" evidence="4">
    <location>
        <begin position="80"/>
        <end position="230"/>
    </location>
</feature>
<sequence>MKTTMQAVGGIMIIALLATGCGNGTPTAAKEAAPEEPVDVNRITLEPEKMHRVKIGQPSMINIADKLQVPSQVEVDEHRLVRVGANVTGRIVDVYATLGDSVEAGAELARISSPELTQAQLAYLRAFSLTTLAEKAAERAHHLLAADVIAVAEMQRRESELQVSRAELGAAADQLRLLGVDSKALNELAKKGYILPSVAIRASKPGIVIQRNVAIGQVVQPSDLLFQVADLSSVWVVGDVPEQIARNVQVGQHVEIHVPALGDISFDGLIIFVADTVDPLTRTVMVRTVVENPRRKLKPAMLAGMQIIDNPAESLVVPETAVVREANRDYVFLAQGDNRFLRVPVELGPEVVDMRPVLKGLTADQNIVVDGAFHLENERKLAELE</sequence>
<gene>
    <name evidence="6" type="ORF">SAMN05216386_0285</name>
</gene>
<evidence type="ECO:0000259" key="5">
    <source>
        <dbReference type="Pfam" id="PF25975"/>
    </source>
</evidence>
<dbReference type="Gene3D" id="2.40.420.20">
    <property type="match status" value="1"/>
</dbReference>
<dbReference type="OrthoDB" id="9806939at2"/>
<evidence type="ECO:0000256" key="2">
    <source>
        <dbReference type="ARBA" id="ARBA00022448"/>
    </source>
</evidence>
<dbReference type="Proteomes" id="UP000183107">
    <property type="component" value="Unassembled WGS sequence"/>
</dbReference>
<dbReference type="Pfam" id="PF25954">
    <property type="entry name" value="Beta-barrel_RND_2"/>
    <property type="match status" value="1"/>
</dbReference>
<dbReference type="PANTHER" id="PTHR30097:SF4">
    <property type="entry name" value="SLR6042 PROTEIN"/>
    <property type="match status" value="1"/>
</dbReference>
<accession>A0A1I4XTQ9</accession>
<protein>
    <submittedName>
        <fullName evidence="6">Membrane fusion protein, cobalt-zinc-cadmium efflux system</fullName>
    </submittedName>
</protein>
<feature type="domain" description="CusB-like beta-barrel" evidence="3">
    <location>
        <begin position="233"/>
        <end position="308"/>
    </location>
</feature>
<keyword evidence="7" id="KW-1185">Reference proteome</keyword>
<dbReference type="Gene3D" id="2.40.50.100">
    <property type="match status" value="1"/>
</dbReference>
<dbReference type="Pfam" id="PF25975">
    <property type="entry name" value="CzcB_C"/>
    <property type="match status" value="1"/>
</dbReference>
<dbReference type="GO" id="GO:0030313">
    <property type="term" value="C:cell envelope"/>
    <property type="evidence" value="ECO:0007669"/>
    <property type="project" value="TreeGrafter"/>
</dbReference>
<dbReference type="SUPFAM" id="SSF111369">
    <property type="entry name" value="HlyD-like secretion proteins"/>
    <property type="match status" value="1"/>
</dbReference>
<dbReference type="RefSeq" id="WP_074793836.1">
    <property type="nucleotide sequence ID" value="NZ_FOVJ01000001.1"/>
</dbReference>
<evidence type="ECO:0000313" key="6">
    <source>
        <dbReference type="EMBL" id="SFN28783.1"/>
    </source>
</evidence>
<evidence type="ECO:0000256" key="1">
    <source>
        <dbReference type="ARBA" id="ARBA00009477"/>
    </source>
</evidence>
<dbReference type="InterPro" id="IPR058647">
    <property type="entry name" value="BSH_CzcB-like"/>
</dbReference>
<dbReference type="GO" id="GO:0022857">
    <property type="term" value="F:transmembrane transporter activity"/>
    <property type="evidence" value="ECO:0007669"/>
    <property type="project" value="InterPro"/>
</dbReference>
<dbReference type="InterPro" id="IPR051909">
    <property type="entry name" value="MFP_Cation_Efflux"/>
</dbReference>
<dbReference type="GO" id="GO:0060003">
    <property type="term" value="P:copper ion export"/>
    <property type="evidence" value="ECO:0007669"/>
    <property type="project" value="TreeGrafter"/>
</dbReference>
<dbReference type="PANTHER" id="PTHR30097">
    <property type="entry name" value="CATION EFFLUX SYSTEM PROTEIN CUSB"/>
    <property type="match status" value="1"/>
</dbReference>